<evidence type="ECO:0000256" key="1">
    <source>
        <dbReference type="SAM" id="Coils"/>
    </source>
</evidence>
<feature type="coiled-coil region" evidence="1">
    <location>
        <begin position="14"/>
        <end position="70"/>
    </location>
</feature>
<protein>
    <submittedName>
        <fullName evidence="2">Uncharacterized protein</fullName>
    </submittedName>
</protein>
<sequence length="115" mass="13437">MPNTRLPKRLSHLIDKTEQELQKIQNNLMDFKKNGLHRIRTKDPSLNDKLDELTKLLQEINLTLNQKKATDCCKGHENPNLKTQQAMRDILMGKNVEIIENYSQFSDEVKKGSEY</sequence>
<dbReference type="PATRIC" id="fig|182217.3.peg.1265"/>
<keyword evidence="1" id="KW-0175">Coiled coil</keyword>
<dbReference type="Proteomes" id="UP000005010">
    <property type="component" value="Chromosome"/>
</dbReference>
<dbReference type="KEGG" id="hce:HCW_05980"/>
<dbReference type="AlphaFoldDB" id="I0EMI8"/>
<gene>
    <name evidence="2" type="ordered locus">HCW_04440</name>
    <name evidence="3" type="ordered locus">HCW_05980</name>
</gene>
<evidence type="ECO:0000313" key="3">
    <source>
        <dbReference type="EMBL" id="AFI04458.1"/>
    </source>
</evidence>
<dbReference type="HOGENOM" id="CLU_164669_0_0_7"/>
<keyword evidence="4" id="KW-1185">Reference proteome</keyword>
<reference evidence="2" key="2">
    <citation type="submission" date="2012-04" db="EMBL/GenBank/DDBJ databases">
        <authorList>
            <person name="Kersulyte D."/>
            <person name="Berg D.E."/>
        </authorList>
    </citation>
    <scope>NUCLEOTIDE SEQUENCE</scope>
    <source>
        <strain evidence="2">MIT 00-7128</strain>
    </source>
</reference>
<dbReference type="RefSeq" id="WP_014661027.1">
    <property type="nucleotide sequence ID" value="NC_017737.1"/>
</dbReference>
<proteinExistence type="predicted"/>
<evidence type="ECO:0000313" key="2">
    <source>
        <dbReference type="EMBL" id="AFI04157.1"/>
    </source>
</evidence>
<reference evidence="4" key="1">
    <citation type="submission" date="2012-04" db="EMBL/GenBank/DDBJ databases">
        <title>Complete genome sequence of Helicobacter cetorum strain MIT 00-7128.</title>
        <authorList>
            <person name="Kersulyte D."/>
            <person name="Berg D.E."/>
        </authorList>
    </citation>
    <scope>NUCLEOTIDE SEQUENCE [LARGE SCALE GENOMIC DNA]</scope>
    <source>
        <strain evidence="4">MIT 00-7128</strain>
    </source>
</reference>
<dbReference type="EMBL" id="CP003479">
    <property type="protein sequence ID" value="AFI04157.1"/>
    <property type="molecule type" value="Genomic_DNA"/>
</dbReference>
<accession>I0EMI8</accession>
<dbReference type="KEGG" id="hce:HCW_04440"/>
<dbReference type="EMBL" id="CP003479">
    <property type="protein sequence ID" value="AFI04458.1"/>
    <property type="molecule type" value="Genomic_DNA"/>
</dbReference>
<name>I0EMI8_HELC0</name>
<evidence type="ECO:0000313" key="4">
    <source>
        <dbReference type="Proteomes" id="UP000005010"/>
    </source>
</evidence>
<organism evidence="2 4">
    <name type="scientific">Helicobacter cetorum (strain ATCC BAA-429 / MIT 00-7128)</name>
    <dbReference type="NCBI Taxonomy" id="182217"/>
    <lineage>
        <taxon>Bacteria</taxon>
        <taxon>Pseudomonadati</taxon>
        <taxon>Campylobacterota</taxon>
        <taxon>Epsilonproteobacteria</taxon>
        <taxon>Campylobacterales</taxon>
        <taxon>Helicobacteraceae</taxon>
        <taxon>Helicobacter</taxon>
    </lineage>
</organism>